<name>A0A485KMA2_9STRA</name>
<dbReference type="EMBL" id="CAADRA010005146">
    <property type="protein sequence ID" value="VFT85949.1"/>
    <property type="molecule type" value="Genomic_DNA"/>
</dbReference>
<keyword evidence="4" id="KW-1185">Reference proteome</keyword>
<feature type="compositionally biased region" description="Basic and acidic residues" evidence="1">
    <location>
        <begin position="22"/>
        <end position="33"/>
    </location>
</feature>
<dbReference type="Proteomes" id="UP000332933">
    <property type="component" value="Unassembled WGS sequence"/>
</dbReference>
<dbReference type="OrthoDB" id="75903at2759"/>
<accession>A0A485KMA2</accession>
<proteinExistence type="predicted"/>
<protein>
    <submittedName>
        <fullName evidence="3">Aste57867_9065 protein</fullName>
    </submittedName>
</protein>
<gene>
    <name evidence="3" type="primary">Aste57867_9065</name>
    <name evidence="2" type="ORF">As57867_009029</name>
    <name evidence="3" type="ORF">ASTE57867_9065</name>
</gene>
<dbReference type="AlphaFoldDB" id="A0A485KMA2"/>
<feature type="compositionally biased region" description="Low complexity" evidence="1">
    <location>
        <begin position="61"/>
        <end position="72"/>
    </location>
</feature>
<reference evidence="2" key="2">
    <citation type="submission" date="2019-06" db="EMBL/GenBank/DDBJ databases">
        <title>Genomics analysis of Aphanomyces spp. identifies a new class of oomycete effector associated with host adaptation.</title>
        <authorList>
            <person name="Gaulin E."/>
        </authorList>
    </citation>
    <scope>NUCLEOTIDE SEQUENCE</scope>
    <source>
        <strain evidence="2">CBS 578.67</strain>
    </source>
</reference>
<reference evidence="3 4" key="1">
    <citation type="submission" date="2019-03" db="EMBL/GenBank/DDBJ databases">
        <authorList>
            <person name="Gaulin E."/>
            <person name="Dumas B."/>
        </authorList>
    </citation>
    <scope>NUCLEOTIDE SEQUENCE [LARGE SCALE GENOMIC DNA]</scope>
    <source>
        <strain evidence="3">CBS 568.67</strain>
    </source>
</reference>
<sequence>MPLPSKQWLCSLMTKPFQKKNKSQEQNKPEAPRRSFLSWRRKSTVSVQDDEETTQDETEKATAGATQNTAQAAWTTVVPSKKVQVPVLIPLEHMYCMATFVGGKKIPYTRLQTKQGRRRMIVYERIHEDKPFYA</sequence>
<organism evidence="3 4">
    <name type="scientific">Aphanomyces stellatus</name>
    <dbReference type="NCBI Taxonomy" id="120398"/>
    <lineage>
        <taxon>Eukaryota</taxon>
        <taxon>Sar</taxon>
        <taxon>Stramenopiles</taxon>
        <taxon>Oomycota</taxon>
        <taxon>Saprolegniomycetes</taxon>
        <taxon>Saprolegniales</taxon>
        <taxon>Verrucalvaceae</taxon>
        <taxon>Aphanomyces</taxon>
    </lineage>
</organism>
<evidence type="ECO:0000313" key="3">
    <source>
        <dbReference type="EMBL" id="VFT85949.1"/>
    </source>
</evidence>
<dbReference type="EMBL" id="VJMH01005125">
    <property type="protein sequence ID" value="KAF0700405.1"/>
    <property type="molecule type" value="Genomic_DNA"/>
</dbReference>
<feature type="region of interest" description="Disordered" evidence="1">
    <location>
        <begin position="16"/>
        <end position="72"/>
    </location>
</feature>
<evidence type="ECO:0000313" key="4">
    <source>
        <dbReference type="Proteomes" id="UP000332933"/>
    </source>
</evidence>
<evidence type="ECO:0000256" key="1">
    <source>
        <dbReference type="SAM" id="MobiDB-lite"/>
    </source>
</evidence>
<evidence type="ECO:0000313" key="2">
    <source>
        <dbReference type="EMBL" id="KAF0700405.1"/>
    </source>
</evidence>